<protein>
    <submittedName>
        <fullName evidence="2">Uncharacterized protein</fullName>
    </submittedName>
</protein>
<keyword evidence="1" id="KW-0472">Membrane</keyword>
<reference evidence="2 3" key="1">
    <citation type="journal article" date="2013" name="Curr. Biol.">
        <title>The Genome of the Foraminiferan Reticulomyxa filosa.</title>
        <authorList>
            <person name="Glockner G."/>
            <person name="Hulsmann N."/>
            <person name="Schleicher M."/>
            <person name="Noegel A.A."/>
            <person name="Eichinger L."/>
            <person name="Gallinger C."/>
            <person name="Pawlowski J."/>
            <person name="Sierra R."/>
            <person name="Euteneuer U."/>
            <person name="Pillet L."/>
            <person name="Moustafa A."/>
            <person name="Platzer M."/>
            <person name="Groth M."/>
            <person name="Szafranski K."/>
            <person name="Schliwa M."/>
        </authorList>
    </citation>
    <scope>NUCLEOTIDE SEQUENCE [LARGE SCALE GENOMIC DNA]</scope>
</reference>
<proteinExistence type="predicted"/>
<accession>X6MLK4</accession>
<organism evidence="2 3">
    <name type="scientific">Reticulomyxa filosa</name>
    <dbReference type="NCBI Taxonomy" id="46433"/>
    <lineage>
        <taxon>Eukaryota</taxon>
        <taxon>Sar</taxon>
        <taxon>Rhizaria</taxon>
        <taxon>Retaria</taxon>
        <taxon>Foraminifera</taxon>
        <taxon>Monothalamids</taxon>
        <taxon>Reticulomyxidae</taxon>
        <taxon>Reticulomyxa</taxon>
    </lineage>
</organism>
<gene>
    <name evidence="2" type="ORF">RFI_23428</name>
</gene>
<dbReference type="Proteomes" id="UP000023152">
    <property type="component" value="Unassembled WGS sequence"/>
</dbReference>
<dbReference type="EMBL" id="ASPP01020310">
    <property type="protein sequence ID" value="ETO13940.1"/>
    <property type="molecule type" value="Genomic_DNA"/>
</dbReference>
<dbReference type="AlphaFoldDB" id="X6MLK4"/>
<keyword evidence="3" id="KW-1185">Reference proteome</keyword>
<keyword evidence="1" id="KW-0812">Transmembrane</keyword>
<name>X6MLK4_RETFI</name>
<feature type="transmembrane region" description="Helical" evidence="1">
    <location>
        <begin position="131"/>
        <end position="151"/>
    </location>
</feature>
<dbReference type="OrthoDB" id="188124at2759"/>
<sequence>MGTLPVNSTVTINDTDSFHPVQQVNPVHLAHVYSKCQDPYGPPCVLNTTTVSENSYSYLDNLDSGFESTAAIEIKTKMSSRQKIWIYAGVPESQANFTELDGGSNCAQINQYALDWALQNAGWMCSVRKNFAPLFFFFFFFFFDFVGMLPLTHTHPHNVHIIIIDSKTLTRYYNVGEKMVMGKDIGPLNDGPVWIWTRMRYVQVIDCKTNSPYLEVRSPMLRTPINYRVRSAAGYHYCKAFLQQKLWSGFILTA</sequence>
<evidence type="ECO:0000313" key="2">
    <source>
        <dbReference type="EMBL" id="ETO13940.1"/>
    </source>
</evidence>
<evidence type="ECO:0000313" key="3">
    <source>
        <dbReference type="Proteomes" id="UP000023152"/>
    </source>
</evidence>
<evidence type="ECO:0000256" key="1">
    <source>
        <dbReference type="SAM" id="Phobius"/>
    </source>
</evidence>
<keyword evidence="1" id="KW-1133">Transmembrane helix</keyword>
<comment type="caution">
    <text evidence="2">The sequence shown here is derived from an EMBL/GenBank/DDBJ whole genome shotgun (WGS) entry which is preliminary data.</text>
</comment>